<dbReference type="Proteomes" id="UP000278351">
    <property type="component" value="Unassembled WGS sequence"/>
</dbReference>
<feature type="domain" description="Calcineurin-like phosphoesterase" evidence="2">
    <location>
        <begin position="24"/>
        <end position="200"/>
    </location>
</feature>
<dbReference type="InterPro" id="IPR011047">
    <property type="entry name" value="Quinoprotein_ADH-like_sf"/>
</dbReference>
<keyword evidence="1" id="KW-0732">Signal</keyword>
<dbReference type="PANTHER" id="PTHR34512:SF30">
    <property type="entry name" value="OUTER MEMBRANE PROTEIN ASSEMBLY FACTOR BAMB"/>
    <property type="match status" value="1"/>
</dbReference>
<dbReference type="InterPro" id="IPR018391">
    <property type="entry name" value="PQQ_b-propeller_rpt"/>
</dbReference>
<dbReference type="Gene3D" id="2.130.10.10">
    <property type="entry name" value="YVTN repeat-like/Quinoprotein amine dehydrogenase"/>
    <property type="match status" value="2"/>
</dbReference>
<evidence type="ECO:0000259" key="2">
    <source>
        <dbReference type="Pfam" id="PF00149"/>
    </source>
</evidence>
<dbReference type="InterPro" id="IPR002372">
    <property type="entry name" value="PQQ_rpt_dom"/>
</dbReference>
<feature type="signal peptide" evidence="1">
    <location>
        <begin position="1"/>
        <end position="17"/>
    </location>
</feature>
<reference evidence="4 5" key="1">
    <citation type="submission" date="2018-11" db="EMBL/GenBank/DDBJ databases">
        <title>Chitinophaga lutea sp.nov., isolate from arsenic contaminated soil.</title>
        <authorList>
            <person name="Zong Y."/>
        </authorList>
    </citation>
    <scope>NUCLEOTIDE SEQUENCE [LARGE SCALE GENOMIC DNA]</scope>
    <source>
        <strain evidence="4 5">ZY74</strain>
    </source>
</reference>
<dbReference type="InterPro" id="IPR004843">
    <property type="entry name" value="Calcineurin-like_PHP"/>
</dbReference>
<evidence type="ECO:0000313" key="5">
    <source>
        <dbReference type="Proteomes" id="UP000278351"/>
    </source>
</evidence>
<dbReference type="EMBL" id="RPDH01000002">
    <property type="protein sequence ID" value="RPE08472.1"/>
    <property type="molecule type" value="Genomic_DNA"/>
</dbReference>
<protein>
    <submittedName>
        <fullName evidence="4">Metallophosphoesterase</fullName>
    </submittedName>
</protein>
<evidence type="ECO:0000259" key="3">
    <source>
        <dbReference type="Pfam" id="PF13360"/>
    </source>
</evidence>
<dbReference type="SUPFAM" id="SSF50998">
    <property type="entry name" value="Quinoprotein alcohol dehydrogenase-like"/>
    <property type="match status" value="1"/>
</dbReference>
<keyword evidence="5" id="KW-1185">Reference proteome</keyword>
<dbReference type="SMART" id="SM00564">
    <property type="entry name" value="PQQ"/>
    <property type="match status" value="7"/>
</dbReference>
<dbReference type="RefSeq" id="WP_123847475.1">
    <property type="nucleotide sequence ID" value="NZ_RPDH01000002.1"/>
</dbReference>
<dbReference type="Pfam" id="PF00149">
    <property type="entry name" value="Metallophos"/>
    <property type="match status" value="1"/>
</dbReference>
<dbReference type="PANTHER" id="PTHR34512">
    <property type="entry name" value="CELL SURFACE PROTEIN"/>
    <property type="match status" value="1"/>
</dbReference>
<dbReference type="AlphaFoldDB" id="A0A3N4PIE1"/>
<accession>A0A3N4PIE1</accession>
<dbReference type="GO" id="GO:0016787">
    <property type="term" value="F:hydrolase activity"/>
    <property type="evidence" value="ECO:0007669"/>
    <property type="project" value="InterPro"/>
</dbReference>
<evidence type="ECO:0000256" key="1">
    <source>
        <dbReference type="SAM" id="SignalP"/>
    </source>
</evidence>
<organism evidence="4 5">
    <name type="scientific">Chitinophaga lutea</name>
    <dbReference type="NCBI Taxonomy" id="2488634"/>
    <lineage>
        <taxon>Bacteria</taxon>
        <taxon>Pseudomonadati</taxon>
        <taxon>Bacteroidota</taxon>
        <taxon>Chitinophagia</taxon>
        <taxon>Chitinophagales</taxon>
        <taxon>Chitinophagaceae</taxon>
        <taxon>Chitinophaga</taxon>
    </lineage>
</organism>
<comment type="caution">
    <text evidence="4">The sequence shown here is derived from an EMBL/GenBank/DDBJ whole genome shotgun (WGS) entry which is preliminary data.</text>
</comment>
<dbReference type="Pfam" id="PF13360">
    <property type="entry name" value="PQQ_2"/>
    <property type="match status" value="1"/>
</dbReference>
<feature type="domain" description="Pyrrolo-quinoline quinone repeat" evidence="3">
    <location>
        <begin position="389"/>
        <end position="614"/>
    </location>
</feature>
<feature type="chain" id="PRO_5017954842" evidence="1">
    <location>
        <begin position="18"/>
        <end position="616"/>
    </location>
</feature>
<proteinExistence type="predicted"/>
<sequence length="616" mass="68609">MRTLLHCLLFCCLPVLAAAQDTLFRFALVTDTHVGVQTGQEDLERTVADLNNQPQLDFVIFSGDVTEFGTDQELQLAKSIISRLQKPWYIIPGNHDTKWSESGCNSFRTVFGDETFSFVHKGYWFIGTNCGPNMRMGPGQVPRENLVWLDEQLKKPQYRQLPVIYVNHYPQDEGLNNWFDVLDRLRGRDVKVMLCGHGHANKAYNWEGKPGVMCRSNLRAKADIGGYNIVSLTADSIYFNERRPGVRTLPAWHRVAQQGHAWMKNPPRPSYAVNDTFPQVKVKWMVQEAGDMGSAVAVNGNQVIYTNTNGGISAVQLSTGKKQWTFATGGKIYATPLVHGQYVVVPSTDGYVYCLQTRNGRLAWKQPTGKAMVSSATLYNGAAIVAGSDGHCRAWDIPTGRLRWDFDSVKGFVETRPMVYRDKIYFGSWGNYFYALDANTGALSWRWTNGASSRMFSPAACWPVAADGKAFLVSPDRYMTVLDTDSGREIWRVQDTANNVRESMGISADSSRIYAKTMQGRVIALNARSGQRELLWKSPLELGYEICPSPINELNGIVYIAGQSGVVTALSAKDGSRVWQHKFSNCLVNTVQPVNATTVIASSMDGRLICLEVKGN</sequence>
<dbReference type="OrthoDB" id="9816081at2"/>
<name>A0A3N4PIE1_9BACT</name>
<dbReference type="InterPro" id="IPR029052">
    <property type="entry name" value="Metallo-depent_PP-like"/>
</dbReference>
<dbReference type="Gene3D" id="3.60.21.10">
    <property type="match status" value="1"/>
</dbReference>
<dbReference type="InterPro" id="IPR015943">
    <property type="entry name" value="WD40/YVTN_repeat-like_dom_sf"/>
</dbReference>
<evidence type="ECO:0000313" key="4">
    <source>
        <dbReference type="EMBL" id="RPE08472.1"/>
    </source>
</evidence>
<dbReference type="SUPFAM" id="SSF56300">
    <property type="entry name" value="Metallo-dependent phosphatases"/>
    <property type="match status" value="1"/>
</dbReference>
<gene>
    <name evidence="4" type="ORF">EGT74_15615</name>
</gene>